<dbReference type="GeneID" id="35591559"/>
<sequence length="225" mass="25533">MESPVAILPLDKASLVYQHPTDEIFLIHTDGEIVRILRKESGYHVQRRNEYSVSWSAGPWFERAGDALEAAADMQAFGFRRGGVPSNLLERSGMLETAPVEIEPLDLGGIIVDWSEQLPVTLHMTTGEYWRFRHEYDAEAYLLEHRADAADSWETIDQRHRDYATGDAAEMLAEHVGVELVAPPMSEKIREHLDGRELELAEIDNHKLDDAAMERFGMQGETLDF</sequence>
<organism evidence="1 2">
    <name type="scientific">Salinigranum rubrum</name>
    <dbReference type="NCBI Taxonomy" id="755307"/>
    <lineage>
        <taxon>Archaea</taxon>
        <taxon>Methanobacteriati</taxon>
        <taxon>Methanobacteriota</taxon>
        <taxon>Stenosarchaea group</taxon>
        <taxon>Halobacteria</taxon>
        <taxon>Halobacteriales</taxon>
        <taxon>Haloferacaceae</taxon>
        <taxon>Salinigranum</taxon>
    </lineage>
</organism>
<evidence type="ECO:0000313" key="1">
    <source>
        <dbReference type="EMBL" id="AUV81212.1"/>
    </source>
</evidence>
<dbReference type="Proteomes" id="UP000236584">
    <property type="component" value="Chromosome"/>
</dbReference>
<evidence type="ECO:0000313" key="2">
    <source>
        <dbReference type="Proteomes" id="UP000236584"/>
    </source>
</evidence>
<gene>
    <name evidence="1" type="ORF">C2R22_05675</name>
</gene>
<proteinExistence type="predicted"/>
<dbReference type="AlphaFoldDB" id="A0A2I8VH06"/>
<dbReference type="OrthoDB" id="385251at2157"/>
<name>A0A2I8VH06_9EURY</name>
<reference evidence="1 2" key="1">
    <citation type="submission" date="2018-01" db="EMBL/GenBank/DDBJ databases">
        <title>Complete genome sequence of Salinigranum rubrum GX10T, an extremely halophilic archaeon isolated from a marine solar saltern.</title>
        <authorList>
            <person name="Han S."/>
        </authorList>
    </citation>
    <scope>NUCLEOTIDE SEQUENCE [LARGE SCALE GENOMIC DNA]</scope>
    <source>
        <strain evidence="1 2">GX10</strain>
    </source>
</reference>
<dbReference type="KEGG" id="srub:C2R22_05675"/>
<accession>A0A2I8VH06</accession>
<protein>
    <submittedName>
        <fullName evidence="1">Uncharacterized protein</fullName>
    </submittedName>
</protein>
<dbReference type="EMBL" id="CP026309">
    <property type="protein sequence ID" value="AUV81212.1"/>
    <property type="molecule type" value="Genomic_DNA"/>
</dbReference>
<dbReference type="RefSeq" id="WP_103424900.1">
    <property type="nucleotide sequence ID" value="NZ_CP026309.1"/>
</dbReference>
<keyword evidence="2" id="KW-1185">Reference proteome</keyword>